<dbReference type="EMBL" id="CP006569">
    <property type="protein sequence ID" value="AHF76595.1"/>
    <property type="molecule type" value="Genomic_DNA"/>
</dbReference>
<gene>
    <name evidence="6" type="ORF">Sant_1537</name>
</gene>
<keyword evidence="7" id="KW-1185">Reference proteome</keyword>
<dbReference type="InterPro" id="IPR051455">
    <property type="entry name" value="Bact_solute-bind_prot3"/>
</dbReference>
<evidence type="ECO:0000313" key="7">
    <source>
        <dbReference type="Proteomes" id="UP000019028"/>
    </source>
</evidence>
<dbReference type="GO" id="GO:0030288">
    <property type="term" value="C:outer membrane-bounded periplasmic space"/>
    <property type="evidence" value="ECO:0007669"/>
    <property type="project" value="TreeGrafter"/>
</dbReference>
<dbReference type="Proteomes" id="UP000019028">
    <property type="component" value="Chromosome"/>
</dbReference>
<dbReference type="CDD" id="cd13690">
    <property type="entry name" value="PBP2_GluB"/>
    <property type="match status" value="1"/>
</dbReference>
<dbReference type="SMART" id="SM00062">
    <property type="entry name" value="PBPb"/>
    <property type="match status" value="1"/>
</dbReference>
<evidence type="ECO:0000313" key="6">
    <source>
        <dbReference type="EMBL" id="AHF76595.1"/>
    </source>
</evidence>
<dbReference type="OrthoDB" id="5363083at2"/>
<evidence type="ECO:0000256" key="1">
    <source>
        <dbReference type="ARBA" id="ARBA00010333"/>
    </source>
</evidence>
<feature type="domain" description="Solute-binding protein family 3/N-terminal" evidence="5">
    <location>
        <begin position="42"/>
        <end position="265"/>
    </location>
</feature>
<dbReference type="PATRIC" id="fig|1239307.3.peg.1670"/>
<reference evidence="6 7" key="1">
    <citation type="journal article" date="2014" name="Genome Biol. Evol.">
        <title>Genome degeneration and adaptation in a nascent stage of symbiosis.</title>
        <authorList>
            <person name="Oakeson K.F."/>
            <person name="Gil R."/>
            <person name="Clayton A.L."/>
            <person name="Dunn D.M."/>
            <person name="von Niederhausern A.C."/>
            <person name="Hamil C."/>
            <person name="Aoyagi A."/>
            <person name="Duval B."/>
            <person name="Baca A."/>
            <person name="Silva F.J."/>
            <person name="Vallier A."/>
            <person name="Jackson D.G."/>
            <person name="Latorre A."/>
            <person name="Weiss R.B."/>
            <person name="Heddi A."/>
            <person name="Moya A."/>
            <person name="Dale C."/>
        </authorList>
    </citation>
    <scope>NUCLEOTIDE SEQUENCE [LARGE SCALE GENOMIC DNA]</scope>
    <source>
        <strain evidence="6 7">HS1</strain>
    </source>
</reference>
<evidence type="ECO:0000259" key="5">
    <source>
        <dbReference type="SMART" id="SM00062"/>
    </source>
</evidence>
<name>W0HWM0_9GAMM</name>
<dbReference type="KEGG" id="sod:Sant_1537"/>
<dbReference type="InterPro" id="IPR001638">
    <property type="entry name" value="Solute-binding_3/MltF_N"/>
</dbReference>
<evidence type="ECO:0000256" key="3">
    <source>
        <dbReference type="ARBA" id="ARBA00022729"/>
    </source>
</evidence>
<dbReference type="PANTHER" id="PTHR30085:SF6">
    <property type="entry name" value="ABC TRANSPORTER GLUTAMINE-BINDING PROTEIN GLNH"/>
    <property type="match status" value="1"/>
</dbReference>
<comment type="similarity">
    <text evidence="1">Belongs to the bacterial solute-binding protein 3 family.</text>
</comment>
<dbReference type="HOGENOM" id="CLU_019602_18_4_6"/>
<dbReference type="Pfam" id="PF00497">
    <property type="entry name" value="SBP_bac_3"/>
    <property type="match status" value="1"/>
</dbReference>
<accession>W0HWM0</accession>
<dbReference type="AlphaFoldDB" id="W0HWM0"/>
<dbReference type="Gene3D" id="3.40.190.10">
    <property type="entry name" value="Periplasmic binding protein-like II"/>
    <property type="match status" value="2"/>
</dbReference>
<evidence type="ECO:0000256" key="4">
    <source>
        <dbReference type="SAM" id="SignalP"/>
    </source>
</evidence>
<proteinExistence type="inferred from homology"/>
<keyword evidence="2" id="KW-0813">Transport</keyword>
<sequence length="284" mass="30289">MTVRFFSLLLALCLTVAAAAQGAYAADFPAGSTMARLAKAPTLRIGVKYDQPLFGMRNLSGQPEGFDIDLATLIAGKLGFPPDKITWVETSAPNREPFLQQNRVDLVIATYTITEKRRKVVNQAGPYLVGGQVLMVKKGNPQRLTGPQDLVNKKACVLSGSTGQNYMMTHYPSATLVPFDVVSKCFEALKNGSVDAIVSPNHVLAGLVKADPDGVEMVGVPFLSEPIGVGMSRQAVDLCQFVLDVLRAADADGSYAAIYARHVKPWLGGEGKLPPLDPCPTTGA</sequence>
<feature type="chain" id="PRO_5004789882" evidence="4">
    <location>
        <begin position="26"/>
        <end position="284"/>
    </location>
</feature>
<dbReference type="SUPFAM" id="SSF53850">
    <property type="entry name" value="Periplasmic binding protein-like II"/>
    <property type="match status" value="1"/>
</dbReference>
<keyword evidence="3 4" id="KW-0732">Signal</keyword>
<dbReference type="GO" id="GO:0005576">
    <property type="term" value="C:extracellular region"/>
    <property type="evidence" value="ECO:0007669"/>
    <property type="project" value="TreeGrafter"/>
</dbReference>
<dbReference type="PANTHER" id="PTHR30085">
    <property type="entry name" value="AMINO ACID ABC TRANSPORTER PERMEASE"/>
    <property type="match status" value="1"/>
</dbReference>
<evidence type="ECO:0000256" key="2">
    <source>
        <dbReference type="ARBA" id="ARBA00022448"/>
    </source>
</evidence>
<dbReference type="RefSeq" id="WP_025421730.1">
    <property type="nucleotide sequence ID" value="NZ_CP006569.1"/>
</dbReference>
<organism evidence="6 7">
    <name type="scientific">Sodalis praecaptivus</name>
    <dbReference type="NCBI Taxonomy" id="1239307"/>
    <lineage>
        <taxon>Bacteria</taxon>
        <taxon>Pseudomonadati</taxon>
        <taxon>Pseudomonadota</taxon>
        <taxon>Gammaproteobacteria</taxon>
        <taxon>Enterobacterales</taxon>
        <taxon>Bruguierivoracaceae</taxon>
        <taxon>Sodalis</taxon>
    </lineage>
</organism>
<protein>
    <submittedName>
        <fullName evidence="6">Glutamate ABC transporter, solute-binding protein</fullName>
    </submittedName>
</protein>
<feature type="signal peptide" evidence="4">
    <location>
        <begin position="1"/>
        <end position="25"/>
    </location>
</feature>
<dbReference type="GO" id="GO:0006865">
    <property type="term" value="P:amino acid transport"/>
    <property type="evidence" value="ECO:0007669"/>
    <property type="project" value="TreeGrafter"/>
</dbReference>